<evidence type="ECO:0000313" key="10">
    <source>
        <dbReference type="EMBL" id="PSK34318.1"/>
    </source>
</evidence>
<organism evidence="10 11">
    <name type="scientific">Elsinoe australis</name>
    <dbReference type="NCBI Taxonomy" id="40998"/>
    <lineage>
        <taxon>Eukaryota</taxon>
        <taxon>Fungi</taxon>
        <taxon>Dikarya</taxon>
        <taxon>Ascomycota</taxon>
        <taxon>Pezizomycotina</taxon>
        <taxon>Dothideomycetes</taxon>
        <taxon>Dothideomycetidae</taxon>
        <taxon>Myriangiales</taxon>
        <taxon>Elsinoaceae</taxon>
        <taxon>Elsinoe</taxon>
    </lineage>
</organism>
<feature type="domain" description="C2H2-type" evidence="9">
    <location>
        <begin position="293"/>
        <end position="320"/>
    </location>
</feature>
<dbReference type="FunFam" id="3.30.160.60:FF:001102">
    <property type="entry name" value="Transcription factor IIIA"/>
    <property type="match status" value="1"/>
</dbReference>
<dbReference type="Pfam" id="PF00096">
    <property type="entry name" value="zf-C2H2"/>
    <property type="match status" value="2"/>
</dbReference>
<evidence type="ECO:0000256" key="4">
    <source>
        <dbReference type="ARBA" id="ARBA00022771"/>
    </source>
</evidence>
<evidence type="ECO:0000256" key="3">
    <source>
        <dbReference type="ARBA" id="ARBA00022737"/>
    </source>
</evidence>
<evidence type="ECO:0000259" key="9">
    <source>
        <dbReference type="PROSITE" id="PS50157"/>
    </source>
</evidence>
<dbReference type="EMBL" id="NHZQ01000447">
    <property type="protein sequence ID" value="PSK34318.1"/>
    <property type="molecule type" value="Genomic_DNA"/>
</dbReference>
<evidence type="ECO:0000256" key="2">
    <source>
        <dbReference type="ARBA" id="ARBA00022723"/>
    </source>
</evidence>
<feature type="domain" description="C2H2-type" evidence="9">
    <location>
        <begin position="321"/>
        <end position="351"/>
    </location>
</feature>
<dbReference type="Proteomes" id="UP000243723">
    <property type="component" value="Unassembled WGS sequence"/>
</dbReference>
<dbReference type="AlphaFoldDB" id="A0A2P7YEE2"/>
<protein>
    <recommendedName>
        <fullName evidence="9">C2H2-type domain-containing protein</fullName>
    </recommendedName>
</protein>
<dbReference type="OrthoDB" id="6077919at2759"/>
<accession>A0A2P7YEE2</accession>
<feature type="compositionally biased region" description="Low complexity" evidence="8">
    <location>
        <begin position="159"/>
        <end position="173"/>
    </location>
</feature>
<evidence type="ECO:0000256" key="1">
    <source>
        <dbReference type="ARBA" id="ARBA00004123"/>
    </source>
</evidence>
<dbReference type="InterPro" id="IPR050331">
    <property type="entry name" value="Zinc_finger"/>
</dbReference>
<dbReference type="SMART" id="SM00355">
    <property type="entry name" value="ZnF_C2H2"/>
    <property type="match status" value="2"/>
</dbReference>
<keyword evidence="4 7" id="KW-0863">Zinc-finger</keyword>
<evidence type="ECO:0000256" key="6">
    <source>
        <dbReference type="ARBA" id="ARBA00023242"/>
    </source>
</evidence>
<dbReference type="GO" id="GO:0005634">
    <property type="term" value="C:nucleus"/>
    <property type="evidence" value="ECO:0007669"/>
    <property type="project" value="UniProtKB-SubCell"/>
</dbReference>
<comment type="caution">
    <text evidence="10">The sequence shown here is derived from an EMBL/GenBank/DDBJ whole genome shotgun (WGS) entry which is preliminary data.</text>
</comment>
<dbReference type="PANTHER" id="PTHR16515:SF49">
    <property type="entry name" value="GASTRULA ZINC FINGER PROTEIN XLCGF49.1-LIKE-RELATED"/>
    <property type="match status" value="1"/>
</dbReference>
<dbReference type="PROSITE" id="PS50157">
    <property type="entry name" value="ZINC_FINGER_C2H2_2"/>
    <property type="match status" value="2"/>
</dbReference>
<evidence type="ECO:0000256" key="8">
    <source>
        <dbReference type="SAM" id="MobiDB-lite"/>
    </source>
</evidence>
<dbReference type="InterPro" id="IPR036236">
    <property type="entry name" value="Znf_C2H2_sf"/>
</dbReference>
<dbReference type="InterPro" id="IPR013087">
    <property type="entry name" value="Znf_C2H2_type"/>
</dbReference>
<dbReference type="PROSITE" id="PS00028">
    <property type="entry name" value="ZINC_FINGER_C2H2_1"/>
    <property type="match status" value="2"/>
</dbReference>
<feature type="region of interest" description="Disordered" evidence="8">
    <location>
        <begin position="42"/>
        <end position="123"/>
    </location>
</feature>
<feature type="region of interest" description="Disordered" evidence="8">
    <location>
        <begin position="136"/>
        <end position="179"/>
    </location>
</feature>
<feature type="compositionally biased region" description="Polar residues" evidence="8">
    <location>
        <begin position="91"/>
        <end position="121"/>
    </location>
</feature>
<keyword evidence="2" id="KW-0479">Metal-binding</keyword>
<keyword evidence="5" id="KW-0862">Zinc</keyword>
<keyword evidence="3" id="KW-0677">Repeat</keyword>
<dbReference type="Gene3D" id="3.30.160.60">
    <property type="entry name" value="Classic Zinc Finger"/>
    <property type="match status" value="2"/>
</dbReference>
<proteinExistence type="predicted"/>
<keyword evidence="6" id="KW-0539">Nucleus</keyword>
<evidence type="ECO:0000313" key="11">
    <source>
        <dbReference type="Proteomes" id="UP000243723"/>
    </source>
</evidence>
<gene>
    <name evidence="10" type="ORF">B9Z65_8644</name>
</gene>
<sequence>MEVASMMPVQNYNPSLQYAQYHDLRTPLSTSAMSSSMIGAGRQHEYAQYHQQQSATVEESPAHVPTPPEDPNKPSLPSISNLLGIADGDKSSQAPSESRSPPQQRLSPTAQQPTPMENTPSALYAPGEHMAMSAGQMQKPTLPPTPPMRSDSMPDAVQSPSTISSHSSFSGPSQHHLGSAMNNVDASQQRAYVPALAMGKPGPGPHSVYSASPYPMAPYMASPTSVSSGSYYSPEAVYHNGMYHQRPLPSNFHPAMIAAPMLPPGVVATANPWEHHHYLSAANHPFPSVQDRYVCTTCKKAFSRPSSLKIHSHSHTGEKPFKCPHPGCGKAFSVRSNMKRHERGCHTSEMAGFASS</sequence>
<keyword evidence="11" id="KW-1185">Reference proteome</keyword>
<dbReference type="STRING" id="40998.A0A2P7YEE2"/>
<comment type="subcellular location">
    <subcellularLocation>
        <location evidence="1">Nucleus</location>
    </subcellularLocation>
</comment>
<dbReference type="SUPFAM" id="SSF57667">
    <property type="entry name" value="beta-beta-alpha zinc fingers"/>
    <property type="match status" value="1"/>
</dbReference>
<dbReference type="GO" id="GO:0008270">
    <property type="term" value="F:zinc ion binding"/>
    <property type="evidence" value="ECO:0007669"/>
    <property type="project" value="UniProtKB-KW"/>
</dbReference>
<dbReference type="GO" id="GO:0010468">
    <property type="term" value="P:regulation of gene expression"/>
    <property type="evidence" value="ECO:0007669"/>
    <property type="project" value="TreeGrafter"/>
</dbReference>
<evidence type="ECO:0000256" key="5">
    <source>
        <dbReference type="ARBA" id="ARBA00022833"/>
    </source>
</evidence>
<reference evidence="10 11" key="1">
    <citation type="submission" date="2017-05" db="EMBL/GenBank/DDBJ databases">
        <title>Draft genome sequence of Elsinoe australis.</title>
        <authorList>
            <person name="Cheng Q."/>
        </authorList>
    </citation>
    <scope>NUCLEOTIDE SEQUENCE [LARGE SCALE GENOMIC DNA]</scope>
    <source>
        <strain evidence="10 11">NL1</strain>
    </source>
</reference>
<evidence type="ECO:0000256" key="7">
    <source>
        <dbReference type="PROSITE-ProRule" id="PRU00042"/>
    </source>
</evidence>
<dbReference type="PANTHER" id="PTHR16515">
    <property type="entry name" value="PR DOMAIN ZINC FINGER PROTEIN"/>
    <property type="match status" value="1"/>
</dbReference>
<name>A0A2P7YEE2_9PEZI</name>